<reference evidence="2 3" key="1">
    <citation type="submission" date="2019-11" db="EMBL/GenBank/DDBJ databases">
        <authorList>
            <person name="Jiang L.-Q."/>
        </authorList>
    </citation>
    <scope>NUCLEOTIDE SEQUENCE [LARGE SCALE GENOMIC DNA]</scope>
    <source>
        <strain evidence="2 3">YIM 132087</strain>
    </source>
</reference>
<proteinExistence type="predicted"/>
<evidence type="ECO:0000259" key="1">
    <source>
        <dbReference type="PROSITE" id="PS51186"/>
    </source>
</evidence>
<protein>
    <submittedName>
        <fullName evidence="2">GNAT family N-acetyltransferase</fullName>
    </submittedName>
</protein>
<evidence type="ECO:0000313" key="3">
    <source>
        <dbReference type="Proteomes" id="UP000460221"/>
    </source>
</evidence>
<dbReference type="PROSITE" id="PS51186">
    <property type="entry name" value="GNAT"/>
    <property type="match status" value="1"/>
</dbReference>
<evidence type="ECO:0000313" key="2">
    <source>
        <dbReference type="EMBL" id="MTD16031.1"/>
    </source>
</evidence>
<feature type="domain" description="N-acetyltransferase" evidence="1">
    <location>
        <begin position="113"/>
        <end position="257"/>
    </location>
</feature>
<dbReference type="GO" id="GO:0016747">
    <property type="term" value="F:acyltransferase activity, transferring groups other than amino-acyl groups"/>
    <property type="evidence" value="ECO:0007669"/>
    <property type="project" value="InterPro"/>
</dbReference>
<dbReference type="EMBL" id="WLYK01000008">
    <property type="protein sequence ID" value="MTD16031.1"/>
    <property type="molecule type" value="Genomic_DNA"/>
</dbReference>
<dbReference type="RefSeq" id="WP_154770016.1">
    <property type="nucleotide sequence ID" value="NZ_WLYK01000008.1"/>
</dbReference>
<organism evidence="2 3">
    <name type="scientific">Nakamurella alba</name>
    <dbReference type="NCBI Taxonomy" id="2665158"/>
    <lineage>
        <taxon>Bacteria</taxon>
        <taxon>Bacillati</taxon>
        <taxon>Actinomycetota</taxon>
        <taxon>Actinomycetes</taxon>
        <taxon>Nakamurellales</taxon>
        <taxon>Nakamurellaceae</taxon>
        <taxon>Nakamurella</taxon>
    </lineage>
</organism>
<sequence length="257" mass="27669">MQARIARLSRQADWSALDPRGSGGVVGTAHGVMRPDGRWFVSIDTWHPPVFDALLEAVDTDLKGPLFVRADEADDITAWLAAGFTVARREELLALPTDPGVTGLPDGPPPAGLALVAADEVDPALLRTLDDELRQDVPGSAGWCNDPDEFREYTFAEWHFDPSLYLVAVDARLERFAGLVRVWIEPGGPRLGLIAVSRSYRRLGLARSMLGTVFGRLHARGVASVVAEVDVTNAASRSLLAGVGAMRTGGAVELRRP</sequence>
<gene>
    <name evidence="2" type="ORF">GIS00_19015</name>
</gene>
<dbReference type="InterPro" id="IPR000182">
    <property type="entry name" value="GNAT_dom"/>
</dbReference>
<dbReference type="SUPFAM" id="SSF55729">
    <property type="entry name" value="Acyl-CoA N-acyltransferases (Nat)"/>
    <property type="match status" value="1"/>
</dbReference>
<dbReference type="Gene3D" id="3.40.630.30">
    <property type="match status" value="1"/>
</dbReference>
<accession>A0A7K1FPG3</accession>
<name>A0A7K1FPG3_9ACTN</name>
<keyword evidence="2" id="KW-0808">Transferase</keyword>
<dbReference type="InterPro" id="IPR016181">
    <property type="entry name" value="Acyl_CoA_acyltransferase"/>
</dbReference>
<dbReference type="CDD" id="cd04301">
    <property type="entry name" value="NAT_SF"/>
    <property type="match status" value="1"/>
</dbReference>
<dbReference type="AlphaFoldDB" id="A0A7K1FPG3"/>
<comment type="caution">
    <text evidence="2">The sequence shown here is derived from an EMBL/GenBank/DDBJ whole genome shotgun (WGS) entry which is preliminary data.</text>
</comment>
<dbReference type="Pfam" id="PF00583">
    <property type="entry name" value="Acetyltransf_1"/>
    <property type="match status" value="1"/>
</dbReference>
<keyword evidence="3" id="KW-1185">Reference proteome</keyword>
<dbReference type="Proteomes" id="UP000460221">
    <property type="component" value="Unassembled WGS sequence"/>
</dbReference>